<evidence type="ECO:0000313" key="1">
    <source>
        <dbReference type="EMBL" id="MBA0579499.1"/>
    </source>
</evidence>
<protein>
    <submittedName>
        <fullName evidence="1">Uncharacterized protein</fullName>
    </submittedName>
</protein>
<gene>
    <name evidence="1" type="ORF">Gorai_021752</name>
</gene>
<reference evidence="1 2" key="1">
    <citation type="journal article" date="2019" name="Genome Biol. Evol.">
        <title>Insights into the evolution of the New World diploid cottons (Gossypium, subgenus Houzingenia) based on genome sequencing.</title>
        <authorList>
            <person name="Grover C.E."/>
            <person name="Arick M.A. 2nd"/>
            <person name="Thrash A."/>
            <person name="Conover J.L."/>
            <person name="Sanders W.S."/>
            <person name="Peterson D.G."/>
            <person name="Frelichowski J.E."/>
            <person name="Scheffler J.A."/>
            <person name="Scheffler B.E."/>
            <person name="Wendel J.F."/>
        </authorList>
    </citation>
    <scope>NUCLEOTIDE SEQUENCE [LARGE SCALE GENOMIC DNA]</scope>
    <source>
        <strain evidence="1">8</strain>
        <tissue evidence="1">Leaf</tissue>
    </source>
</reference>
<accession>A0A7J8NR68</accession>
<proteinExistence type="predicted"/>
<name>A0A7J8NR68_GOSRA</name>
<comment type="caution">
    <text evidence="1">The sequence shown here is derived from an EMBL/GenBank/DDBJ whole genome shotgun (WGS) entry which is preliminary data.</text>
</comment>
<dbReference type="EMBL" id="JABEZZ010000001">
    <property type="protein sequence ID" value="MBA0579499.1"/>
    <property type="molecule type" value="Genomic_DNA"/>
</dbReference>
<evidence type="ECO:0000313" key="2">
    <source>
        <dbReference type="Proteomes" id="UP000593578"/>
    </source>
</evidence>
<dbReference type="Proteomes" id="UP000593578">
    <property type="component" value="Unassembled WGS sequence"/>
</dbReference>
<organism evidence="1 2">
    <name type="scientific">Gossypium raimondii</name>
    <name type="common">Peruvian cotton</name>
    <name type="synonym">Gossypium klotzschianum subsp. raimondii</name>
    <dbReference type="NCBI Taxonomy" id="29730"/>
    <lineage>
        <taxon>Eukaryota</taxon>
        <taxon>Viridiplantae</taxon>
        <taxon>Streptophyta</taxon>
        <taxon>Embryophyta</taxon>
        <taxon>Tracheophyta</taxon>
        <taxon>Spermatophyta</taxon>
        <taxon>Magnoliopsida</taxon>
        <taxon>eudicotyledons</taxon>
        <taxon>Gunneridae</taxon>
        <taxon>Pentapetalae</taxon>
        <taxon>rosids</taxon>
        <taxon>malvids</taxon>
        <taxon>Malvales</taxon>
        <taxon>Malvaceae</taxon>
        <taxon>Malvoideae</taxon>
        <taxon>Gossypium</taxon>
    </lineage>
</organism>
<sequence length="83" mass="9353">MEDFSPSIASNERPGFALEKELERVTEKVYNKEGVDVQEVAGSDDVSVMYYTKCLLCVITNVLRVVVKVHYNTMFGKGGRFLT</sequence>
<dbReference type="AlphaFoldDB" id="A0A7J8NR68"/>